<accession>A0ABW2XUF8</accession>
<feature type="domain" description="Histidine kinase/HSP90-like ATPase" evidence="5">
    <location>
        <begin position="293"/>
        <end position="356"/>
    </location>
</feature>
<evidence type="ECO:0000256" key="4">
    <source>
        <dbReference type="SAM" id="Phobius"/>
    </source>
</evidence>
<feature type="transmembrane region" description="Helical" evidence="4">
    <location>
        <begin position="136"/>
        <end position="153"/>
    </location>
</feature>
<evidence type="ECO:0000313" key="7">
    <source>
        <dbReference type="Proteomes" id="UP001597063"/>
    </source>
</evidence>
<dbReference type="InterPro" id="IPR036890">
    <property type="entry name" value="HATPase_C_sf"/>
</dbReference>
<dbReference type="InterPro" id="IPR050482">
    <property type="entry name" value="Sensor_HK_TwoCompSys"/>
</dbReference>
<proteinExistence type="predicted"/>
<dbReference type="Pfam" id="PF13581">
    <property type="entry name" value="HATPase_c_2"/>
    <property type="match status" value="1"/>
</dbReference>
<dbReference type="PANTHER" id="PTHR24421:SF61">
    <property type="entry name" value="OXYGEN SENSOR HISTIDINE KINASE NREB"/>
    <property type="match status" value="1"/>
</dbReference>
<dbReference type="InterPro" id="IPR003594">
    <property type="entry name" value="HATPase_dom"/>
</dbReference>
<keyword evidence="2 6" id="KW-0418">Kinase</keyword>
<dbReference type="RefSeq" id="WP_378324891.1">
    <property type="nucleotide sequence ID" value="NZ_JBHTGP010000018.1"/>
</dbReference>
<feature type="transmembrane region" description="Helical" evidence="4">
    <location>
        <begin position="159"/>
        <end position="177"/>
    </location>
</feature>
<dbReference type="Proteomes" id="UP001597063">
    <property type="component" value="Unassembled WGS sequence"/>
</dbReference>
<dbReference type="SUPFAM" id="SSF55874">
    <property type="entry name" value="ATPase domain of HSP90 chaperone/DNA topoisomerase II/histidine kinase"/>
    <property type="match status" value="1"/>
</dbReference>
<keyword evidence="7" id="KW-1185">Reference proteome</keyword>
<organism evidence="6 7">
    <name type="scientific">Actinomadura fibrosa</name>
    <dbReference type="NCBI Taxonomy" id="111802"/>
    <lineage>
        <taxon>Bacteria</taxon>
        <taxon>Bacillati</taxon>
        <taxon>Actinomycetota</taxon>
        <taxon>Actinomycetes</taxon>
        <taxon>Streptosporangiales</taxon>
        <taxon>Thermomonosporaceae</taxon>
        <taxon>Actinomadura</taxon>
    </lineage>
</organism>
<evidence type="ECO:0000256" key="2">
    <source>
        <dbReference type="ARBA" id="ARBA00022777"/>
    </source>
</evidence>
<keyword evidence="3" id="KW-0902">Two-component regulatory system</keyword>
<keyword evidence="4" id="KW-1133">Transmembrane helix</keyword>
<name>A0ABW2XUF8_9ACTN</name>
<evidence type="ECO:0000256" key="3">
    <source>
        <dbReference type="ARBA" id="ARBA00023012"/>
    </source>
</evidence>
<feature type="transmembrane region" description="Helical" evidence="4">
    <location>
        <begin position="109"/>
        <end position="129"/>
    </location>
</feature>
<feature type="transmembrane region" description="Helical" evidence="4">
    <location>
        <begin position="31"/>
        <end position="49"/>
    </location>
</feature>
<feature type="transmembrane region" description="Helical" evidence="4">
    <location>
        <begin position="84"/>
        <end position="103"/>
    </location>
</feature>
<protein>
    <submittedName>
        <fullName evidence="6">Sensor histidine kinase</fullName>
    </submittedName>
</protein>
<dbReference type="Gene3D" id="3.30.565.10">
    <property type="entry name" value="Histidine kinase-like ATPase, C-terminal domain"/>
    <property type="match status" value="1"/>
</dbReference>
<feature type="transmembrane region" description="Helical" evidence="4">
    <location>
        <begin position="55"/>
        <end position="77"/>
    </location>
</feature>
<evidence type="ECO:0000256" key="1">
    <source>
        <dbReference type="ARBA" id="ARBA00022679"/>
    </source>
</evidence>
<evidence type="ECO:0000313" key="6">
    <source>
        <dbReference type="EMBL" id="MFD0689759.1"/>
    </source>
</evidence>
<dbReference type="PANTHER" id="PTHR24421">
    <property type="entry name" value="NITRATE/NITRITE SENSOR PROTEIN NARX-RELATED"/>
    <property type="match status" value="1"/>
</dbReference>
<keyword evidence="4" id="KW-0472">Membrane</keyword>
<sequence>MAGRRHAAAEAADEDGPAQQGVRRKAVHLMVALRLTSAIAGAVVALMAVDSVARPGWTLGCVAVLLVWAAIFTAVLLRRGPLTRVLVVDVVVVAGLCLSQSWVAPAQVLRASAGTGWVDIVVSSGVFLVQFGSRQPFGLGVAVVVAFVYMVGAPGPREAPVVLVVQGLLAAVLAGLLRREARGADRELAERSRAVADAAARAAARADERDQQRRLHDTVLATLTMVGTGAVPSGSAALPRRAASDLRVIDGLRSRGGAAPRAVRLDVALRALVPALRPGLPELRVVVDVPPCELPGEAAEAITLSAQEALTNVARHSGATEARVGYWRTAPAGVGIEIADEGAGFDVAAVPPQRRGLQESIRGRMRAAGGGAEIVSRPGSGTRVRMWWPDGGG</sequence>
<evidence type="ECO:0000259" key="5">
    <source>
        <dbReference type="Pfam" id="PF13581"/>
    </source>
</evidence>
<gene>
    <name evidence="6" type="ORF">ACFQZM_35090</name>
</gene>
<keyword evidence="4" id="KW-0812">Transmembrane</keyword>
<keyword evidence="1" id="KW-0808">Transferase</keyword>
<dbReference type="CDD" id="cd16917">
    <property type="entry name" value="HATPase_UhpB-NarQ-NarX-like"/>
    <property type="match status" value="1"/>
</dbReference>
<dbReference type="GO" id="GO:0016301">
    <property type="term" value="F:kinase activity"/>
    <property type="evidence" value="ECO:0007669"/>
    <property type="project" value="UniProtKB-KW"/>
</dbReference>
<comment type="caution">
    <text evidence="6">The sequence shown here is derived from an EMBL/GenBank/DDBJ whole genome shotgun (WGS) entry which is preliminary data.</text>
</comment>
<reference evidence="7" key="1">
    <citation type="journal article" date="2019" name="Int. J. Syst. Evol. Microbiol.">
        <title>The Global Catalogue of Microorganisms (GCM) 10K type strain sequencing project: providing services to taxonomists for standard genome sequencing and annotation.</title>
        <authorList>
            <consortium name="The Broad Institute Genomics Platform"/>
            <consortium name="The Broad Institute Genome Sequencing Center for Infectious Disease"/>
            <person name="Wu L."/>
            <person name="Ma J."/>
        </authorList>
    </citation>
    <scope>NUCLEOTIDE SEQUENCE [LARGE SCALE GENOMIC DNA]</scope>
    <source>
        <strain evidence="7">JCM 9371</strain>
    </source>
</reference>
<dbReference type="EMBL" id="JBHTGP010000018">
    <property type="protein sequence ID" value="MFD0689759.1"/>
    <property type="molecule type" value="Genomic_DNA"/>
</dbReference>